<dbReference type="GO" id="GO:0046872">
    <property type="term" value="F:metal ion binding"/>
    <property type="evidence" value="ECO:0007669"/>
    <property type="project" value="UniProtKB-KW"/>
</dbReference>
<dbReference type="SUPFAM" id="SSF53335">
    <property type="entry name" value="S-adenosyl-L-methionine-dependent methyltransferases"/>
    <property type="match status" value="1"/>
</dbReference>
<dbReference type="InterPro" id="IPR042086">
    <property type="entry name" value="MeTrfase_capping"/>
</dbReference>
<dbReference type="AlphaFoldDB" id="A0A812RVV0"/>
<dbReference type="InterPro" id="IPR029063">
    <property type="entry name" value="SAM-dependent_MTases_sf"/>
</dbReference>
<evidence type="ECO:0000256" key="3">
    <source>
        <dbReference type="SAM" id="SignalP"/>
    </source>
</evidence>
<keyword evidence="3" id="KW-0732">Signal</keyword>
<organism evidence="4 5">
    <name type="scientific">Symbiodinium pilosum</name>
    <name type="common">Dinoflagellate</name>
    <dbReference type="NCBI Taxonomy" id="2952"/>
    <lineage>
        <taxon>Eukaryota</taxon>
        <taxon>Sar</taxon>
        <taxon>Alveolata</taxon>
        <taxon>Dinophyceae</taxon>
        <taxon>Suessiales</taxon>
        <taxon>Symbiodiniaceae</taxon>
        <taxon>Symbiodinium</taxon>
    </lineage>
</organism>
<name>A0A812RVV0_SYMPI</name>
<dbReference type="GO" id="GO:0008168">
    <property type="term" value="F:methyltransferase activity"/>
    <property type="evidence" value="ECO:0007669"/>
    <property type="project" value="InterPro"/>
</dbReference>
<keyword evidence="5" id="KW-1185">Reference proteome</keyword>
<feature type="chain" id="PRO_5033033287" evidence="3">
    <location>
        <begin position="29"/>
        <end position="450"/>
    </location>
</feature>
<dbReference type="Pfam" id="PF03492">
    <property type="entry name" value="Methyltransf_7"/>
    <property type="match status" value="1"/>
</dbReference>
<dbReference type="Proteomes" id="UP000649617">
    <property type="component" value="Unassembled WGS sequence"/>
</dbReference>
<comment type="caution">
    <text evidence="4">The sequence shown here is derived from an EMBL/GenBank/DDBJ whole genome shotgun (WGS) entry which is preliminary data.</text>
</comment>
<dbReference type="PANTHER" id="PTHR31009">
    <property type="entry name" value="S-ADENOSYL-L-METHIONINE:CARBOXYL METHYLTRANSFERASE FAMILY PROTEIN"/>
    <property type="match status" value="1"/>
</dbReference>
<dbReference type="OrthoDB" id="419980at2759"/>
<dbReference type="InterPro" id="IPR005299">
    <property type="entry name" value="MeTrfase_7"/>
</dbReference>
<protein>
    <submittedName>
        <fullName evidence="4">AAMT2 protein</fullName>
    </submittedName>
</protein>
<evidence type="ECO:0000313" key="4">
    <source>
        <dbReference type="EMBL" id="CAE7454554.1"/>
    </source>
</evidence>
<evidence type="ECO:0000256" key="1">
    <source>
        <dbReference type="ARBA" id="ARBA00022723"/>
    </source>
</evidence>
<feature type="signal peptide" evidence="3">
    <location>
        <begin position="1"/>
        <end position="28"/>
    </location>
</feature>
<reference evidence="4" key="1">
    <citation type="submission" date="2021-02" db="EMBL/GenBank/DDBJ databases">
        <authorList>
            <person name="Dougan E. K."/>
            <person name="Rhodes N."/>
            <person name="Thang M."/>
            <person name="Chan C."/>
        </authorList>
    </citation>
    <scope>NUCLEOTIDE SEQUENCE</scope>
</reference>
<keyword evidence="1" id="KW-0479">Metal-binding</keyword>
<dbReference type="Gene3D" id="3.40.50.150">
    <property type="entry name" value="Vaccinia Virus protein VP39"/>
    <property type="match status" value="1"/>
</dbReference>
<sequence length="450" mass="50311">MGARQAIRCAVCCSIIMMLSTGWIGTSTKDCRQVARIAAQVPAVDLPRVGSLATDRHRLNLKIGTKPPLRSGLVSQIPHGSVMFGDGEYNKASHSQAESLLLVLNGLLEDMKSWKSEASEMARLRVADYGCSQGKNSLPIVSAMIAAGEKTPIDFFFTDLPQNDWDSAKLVLQSLGHVEPADKTSFNSPALLQPFVDDAEAGNPRSVRMFMCGRSFYEQVIPSNSIDLGYSGTAMHWVSHAPKGSGFFNGGDLYFRNLERNNPMRLEWENLAAKDWESNLRSRSKELVSGGSLHFVVPVFDAESCPSSTYQKLADVMMETLQTLLRRGEISQKEADAFVMPVFLRSQEEFEAPFQGGAFEGLVLETFSTHVLPCPYWQTYKHDPERFADSYVRSVRAWSYNSWTSKLAAVSHQADTIIEKLYRAINEGIMKNPEDFRRDYVQAYMTIRKL</sequence>
<keyword evidence="2" id="KW-0460">Magnesium</keyword>
<accession>A0A812RVV0</accession>
<evidence type="ECO:0000313" key="5">
    <source>
        <dbReference type="Proteomes" id="UP000649617"/>
    </source>
</evidence>
<evidence type="ECO:0000256" key="2">
    <source>
        <dbReference type="ARBA" id="ARBA00022842"/>
    </source>
</evidence>
<gene>
    <name evidence="4" type="primary">AAMT2</name>
    <name evidence="4" type="ORF">SPIL2461_LOCUS11155</name>
</gene>
<dbReference type="EMBL" id="CAJNIZ010021666">
    <property type="protein sequence ID" value="CAE7454554.1"/>
    <property type="molecule type" value="Genomic_DNA"/>
</dbReference>
<dbReference type="Gene3D" id="1.10.1200.270">
    <property type="entry name" value="Methyltransferase, alpha-helical capping domain"/>
    <property type="match status" value="1"/>
</dbReference>
<proteinExistence type="predicted"/>